<name>A0A941CPW0_9CLOT</name>
<proteinExistence type="predicted"/>
<evidence type="ECO:0000256" key="1">
    <source>
        <dbReference type="SAM" id="SignalP"/>
    </source>
</evidence>
<dbReference type="GO" id="GO:0010181">
    <property type="term" value="F:FMN binding"/>
    <property type="evidence" value="ECO:0007669"/>
    <property type="project" value="InterPro"/>
</dbReference>
<dbReference type="Proteomes" id="UP000675379">
    <property type="component" value="Unassembled WGS sequence"/>
</dbReference>
<dbReference type="AlphaFoldDB" id="A0A941CPW0"/>
<dbReference type="SMART" id="SM00900">
    <property type="entry name" value="FMN_bind"/>
    <property type="match status" value="1"/>
</dbReference>
<comment type="caution">
    <text evidence="3">The sequence shown here is derived from an EMBL/GenBank/DDBJ whole genome shotgun (WGS) entry which is preliminary data.</text>
</comment>
<organism evidence="3 4">
    <name type="scientific">Proteiniclasticum sediminis</name>
    <dbReference type="NCBI Taxonomy" id="2804028"/>
    <lineage>
        <taxon>Bacteria</taxon>
        <taxon>Bacillati</taxon>
        <taxon>Bacillota</taxon>
        <taxon>Clostridia</taxon>
        <taxon>Eubacteriales</taxon>
        <taxon>Clostridiaceae</taxon>
        <taxon>Proteiniclasticum</taxon>
    </lineage>
</organism>
<evidence type="ECO:0000259" key="2">
    <source>
        <dbReference type="SMART" id="SM00900"/>
    </source>
</evidence>
<reference evidence="3" key="1">
    <citation type="submission" date="2021-04" db="EMBL/GenBank/DDBJ databases">
        <title>Proteiniclasticum sedimins sp. nov., an obligate anaerobic bacterium isolated from anaerobic sludge.</title>
        <authorList>
            <person name="Liu J."/>
        </authorList>
    </citation>
    <scope>NUCLEOTIDE SEQUENCE</scope>
    <source>
        <strain evidence="3">BAD-10</strain>
    </source>
</reference>
<gene>
    <name evidence="3" type="ORF">KCG48_10195</name>
</gene>
<keyword evidence="1" id="KW-0732">Signal</keyword>
<sequence>MNMHRWIPVLFIPALLFAGCAPKTAAPLSDGTFSVAYEEPDATGWTAFLELTVKDGKIAKVNFDYWGSGEAQGTVKSENPAYNEAMAAVTGTKPEEYLALLEADLLKSQDVDQVDLITGATTSSEDFKTFARLALEASQKGDLRPVLLPQP</sequence>
<accession>A0A941CPW0</accession>
<dbReference type="Pfam" id="PF04205">
    <property type="entry name" value="FMN_bind"/>
    <property type="match status" value="1"/>
</dbReference>
<dbReference type="InterPro" id="IPR007329">
    <property type="entry name" value="FMN-bd"/>
</dbReference>
<feature type="chain" id="PRO_5037461317" evidence="1">
    <location>
        <begin position="26"/>
        <end position="151"/>
    </location>
</feature>
<feature type="domain" description="FMN-binding" evidence="2">
    <location>
        <begin position="44"/>
        <end position="138"/>
    </location>
</feature>
<dbReference type="EMBL" id="JAGSCS010000013">
    <property type="protein sequence ID" value="MBR0576706.1"/>
    <property type="molecule type" value="Genomic_DNA"/>
</dbReference>
<protein>
    <submittedName>
        <fullName evidence="3">FMN-binding protein</fullName>
    </submittedName>
</protein>
<dbReference type="GO" id="GO:0016020">
    <property type="term" value="C:membrane"/>
    <property type="evidence" value="ECO:0007669"/>
    <property type="project" value="InterPro"/>
</dbReference>
<feature type="signal peptide" evidence="1">
    <location>
        <begin position="1"/>
        <end position="25"/>
    </location>
</feature>
<dbReference type="Gene3D" id="3.90.1010.20">
    <property type="match status" value="1"/>
</dbReference>
<keyword evidence="4" id="KW-1185">Reference proteome</keyword>
<dbReference type="PROSITE" id="PS51257">
    <property type="entry name" value="PROKAR_LIPOPROTEIN"/>
    <property type="match status" value="1"/>
</dbReference>
<evidence type="ECO:0000313" key="4">
    <source>
        <dbReference type="Proteomes" id="UP000675379"/>
    </source>
</evidence>
<evidence type="ECO:0000313" key="3">
    <source>
        <dbReference type="EMBL" id="MBR0576706.1"/>
    </source>
</evidence>